<dbReference type="InterPro" id="IPR000195">
    <property type="entry name" value="Rab-GAP-TBC_dom"/>
</dbReference>
<organism evidence="3 4">
    <name type="scientific">Roridomyces roridus</name>
    <dbReference type="NCBI Taxonomy" id="1738132"/>
    <lineage>
        <taxon>Eukaryota</taxon>
        <taxon>Fungi</taxon>
        <taxon>Dikarya</taxon>
        <taxon>Basidiomycota</taxon>
        <taxon>Agaricomycotina</taxon>
        <taxon>Agaricomycetes</taxon>
        <taxon>Agaricomycetidae</taxon>
        <taxon>Agaricales</taxon>
        <taxon>Marasmiineae</taxon>
        <taxon>Mycenaceae</taxon>
        <taxon>Roridomyces</taxon>
    </lineage>
</organism>
<reference evidence="3" key="1">
    <citation type="submission" date="2023-03" db="EMBL/GenBank/DDBJ databases">
        <title>Massive genome expansion in bonnet fungi (Mycena s.s.) driven by repeated elements and novel gene families across ecological guilds.</title>
        <authorList>
            <consortium name="Lawrence Berkeley National Laboratory"/>
            <person name="Harder C.B."/>
            <person name="Miyauchi S."/>
            <person name="Viragh M."/>
            <person name="Kuo A."/>
            <person name="Thoen E."/>
            <person name="Andreopoulos B."/>
            <person name="Lu D."/>
            <person name="Skrede I."/>
            <person name="Drula E."/>
            <person name="Henrissat B."/>
            <person name="Morin E."/>
            <person name="Kohler A."/>
            <person name="Barry K."/>
            <person name="LaButti K."/>
            <person name="Morin E."/>
            <person name="Salamov A."/>
            <person name="Lipzen A."/>
            <person name="Mereny Z."/>
            <person name="Hegedus B."/>
            <person name="Baldrian P."/>
            <person name="Stursova M."/>
            <person name="Weitz H."/>
            <person name="Taylor A."/>
            <person name="Grigoriev I.V."/>
            <person name="Nagy L.G."/>
            <person name="Martin F."/>
            <person name="Kauserud H."/>
        </authorList>
    </citation>
    <scope>NUCLEOTIDE SEQUENCE</scope>
    <source>
        <strain evidence="3">9284</strain>
    </source>
</reference>
<dbReference type="Proteomes" id="UP001221142">
    <property type="component" value="Unassembled WGS sequence"/>
</dbReference>
<keyword evidence="4" id="KW-1185">Reference proteome</keyword>
<keyword evidence="1" id="KW-0175">Coiled coil</keyword>
<evidence type="ECO:0000259" key="2">
    <source>
        <dbReference type="Pfam" id="PF23436"/>
    </source>
</evidence>
<dbReference type="Pfam" id="PF23436">
    <property type="entry name" value="RabGap-TBC_2"/>
    <property type="match status" value="1"/>
</dbReference>
<feature type="domain" description="Rab-GAP TBC" evidence="2">
    <location>
        <begin position="2"/>
        <end position="71"/>
    </location>
</feature>
<evidence type="ECO:0000256" key="1">
    <source>
        <dbReference type="SAM" id="Coils"/>
    </source>
</evidence>
<proteinExistence type="predicted"/>
<dbReference type="EMBL" id="JARKIF010000002">
    <property type="protein sequence ID" value="KAJ7647307.1"/>
    <property type="molecule type" value="Genomic_DNA"/>
</dbReference>
<evidence type="ECO:0000313" key="4">
    <source>
        <dbReference type="Proteomes" id="UP001221142"/>
    </source>
</evidence>
<dbReference type="AlphaFoldDB" id="A0AAD7CFQ8"/>
<name>A0AAD7CFQ8_9AGAR</name>
<evidence type="ECO:0000313" key="3">
    <source>
        <dbReference type="EMBL" id="KAJ7647307.1"/>
    </source>
</evidence>
<protein>
    <recommendedName>
        <fullName evidence="2">Rab-GAP TBC domain-containing protein</fullName>
    </recommendedName>
</protein>
<feature type="coiled-coil region" evidence="1">
    <location>
        <begin position="111"/>
        <end position="138"/>
    </location>
</feature>
<accession>A0AAD7CFQ8</accession>
<sequence>MLLMKNEDLLLALKFDQILSFLNTKLFDRYKIETEGDEAQPQYRVDEFVQDAVSLRITPFMLDSYRHEYEDLVRETNKHALEVDELRSSNRLLSNSVKTLESSLAQMSTEHVQVLNELVKSRLRNEELEEELVRYKLL</sequence>
<comment type="caution">
    <text evidence="3">The sequence shown here is derived from an EMBL/GenBank/DDBJ whole genome shotgun (WGS) entry which is preliminary data.</text>
</comment>
<gene>
    <name evidence="3" type="ORF">FB45DRAFT_195045</name>
</gene>
<dbReference type="Gene3D" id="1.10.472.80">
    <property type="entry name" value="Ypt/Rab-GAP domain of gyp1p, domain 3"/>
    <property type="match status" value="1"/>
</dbReference>